<protein>
    <submittedName>
        <fullName evidence="1">Uncharacterized protein</fullName>
    </submittedName>
</protein>
<keyword evidence="2" id="KW-1185">Reference proteome</keyword>
<sequence length="67" mass="7571">MAQSTDDSRARREALALFPPARLKPPPTCDRCQEYARRRDTATGPLRGTVVTDMQVLMKRCAQDGHR</sequence>
<gene>
    <name evidence="1" type="ORF">LG632_21120</name>
</gene>
<accession>A0ABS8BB77</accession>
<dbReference type="RefSeq" id="WP_226728974.1">
    <property type="nucleotide sequence ID" value="NZ_JAJAUY010000094.1"/>
</dbReference>
<reference evidence="1 2" key="1">
    <citation type="submission" date="2021-10" db="EMBL/GenBank/DDBJ databases">
        <title>Streptomyces sp. strain SMC 277, a novel streptomycete isolated from soil.</title>
        <authorList>
            <person name="Chanama M."/>
        </authorList>
    </citation>
    <scope>NUCLEOTIDE SEQUENCE [LARGE SCALE GENOMIC DNA]</scope>
    <source>
        <strain evidence="1 2">SMC 277</strain>
    </source>
</reference>
<evidence type="ECO:0000313" key="2">
    <source>
        <dbReference type="Proteomes" id="UP001199054"/>
    </source>
</evidence>
<dbReference type="Proteomes" id="UP001199054">
    <property type="component" value="Unassembled WGS sequence"/>
</dbReference>
<organism evidence="1 2">
    <name type="scientific">Streptomyces antimicrobicus</name>
    <dbReference type="NCBI Taxonomy" id="2883108"/>
    <lineage>
        <taxon>Bacteria</taxon>
        <taxon>Bacillati</taxon>
        <taxon>Actinomycetota</taxon>
        <taxon>Actinomycetes</taxon>
        <taxon>Kitasatosporales</taxon>
        <taxon>Streptomycetaceae</taxon>
        <taxon>Streptomyces</taxon>
    </lineage>
</organism>
<evidence type="ECO:0000313" key="1">
    <source>
        <dbReference type="EMBL" id="MCB5181871.1"/>
    </source>
</evidence>
<dbReference type="EMBL" id="JAJAUY010000094">
    <property type="protein sequence ID" value="MCB5181871.1"/>
    <property type="molecule type" value="Genomic_DNA"/>
</dbReference>
<name>A0ABS8BB77_9ACTN</name>
<comment type="caution">
    <text evidence="1">The sequence shown here is derived from an EMBL/GenBank/DDBJ whole genome shotgun (WGS) entry which is preliminary data.</text>
</comment>
<proteinExistence type="predicted"/>